<dbReference type="InterPro" id="IPR013766">
    <property type="entry name" value="Thioredoxin_domain"/>
</dbReference>
<organism evidence="2">
    <name type="scientific">Hanusia phi</name>
    <dbReference type="NCBI Taxonomy" id="3032"/>
    <lineage>
        <taxon>Eukaryota</taxon>
        <taxon>Cryptophyceae</taxon>
        <taxon>Pyrenomonadales</taxon>
        <taxon>Geminigeraceae</taxon>
        <taxon>Hanusia</taxon>
    </lineage>
</organism>
<dbReference type="EMBL" id="HBEO01023941">
    <property type="protein sequence ID" value="CAD8494479.1"/>
    <property type="molecule type" value="Transcribed_RNA"/>
</dbReference>
<accession>A0A7S0EV19</accession>
<dbReference type="Pfam" id="PF00085">
    <property type="entry name" value="Thioredoxin"/>
    <property type="match status" value="1"/>
</dbReference>
<proteinExistence type="predicted"/>
<dbReference type="Gene3D" id="3.40.30.10">
    <property type="entry name" value="Glutaredoxin"/>
    <property type="match status" value="1"/>
</dbReference>
<feature type="domain" description="Thioredoxin" evidence="1">
    <location>
        <begin position="144"/>
        <end position="216"/>
    </location>
</feature>
<evidence type="ECO:0000259" key="1">
    <source>
        <dbReference type="Pfam" id="PF00085"/>
    </source>
</evidence>
<sequence>MSVRLSSCMAPCGRSRRDAAGPLIRPLLSLRGGGKRDVHKWLNELENRKDFPQLFAGKNAMLPENALDSAIQYNLMKAASAMEQQVDEKIKHLDELDSDEIERLRDKRVKRLKKIRYLQNKWRAMGTGEYREVSERDLFSMFRHHKRIIIHFHRESTERCKLLDKHLATLAAEHVETLFVKIDVEKSHFLVQKLNVKVLPCMKLIKDEQVFKTLIGFEAFGNRDDFKTRELAMCLARYEMIRHPDMSLDEFDVGDEDVLLSSE</sequence>
<dbReference type="InterPro" id="IPR036249">
    <property type="entry name" value="Thioredoxin-like_sf"/>
</dbReference>
<name>A0A7S0EV19_9CRYP</name>
<reference evidence="2" key="1">
    <citation type="submission" date="2021-01" db="EMBL/GenBank/DDBJ databases">
        <authorList>
            <person name="Corre E."/>
            <person name="Pelletier E."/>
            <person name="Niang G."/>
            <person name="Scheremetjew M."/>
            <person name="Finn R."/>
            <person name="Kale V."/>
            <person name="Holt S."/>
            <person name="Cochrane G."/>
            <person name="Meng A."/>
            <person name="Brown T."/>
            <person name="Cohen L."/>
        </authorList>
    </citation>
    <scope>NUCLEOTIDE SEQUENCE</scope>
    <source>
        <strain evidence="2">CCMP325</strain>
    </source>
</reference>
<dbReference type="AlphaFoldDB" id="A0A7S0EV19"/>
<dbReference type="PANTHER" id="PTHR21148">
    <property type="entry name" value="THIOREDOXIN DOMAIN-CONTAINING PROTEIN 9"/>
    <property type="match status" value="1"/>
</dbReference>
<dbReference type="SUPFAM" id="SSF52833">
    <property type="entry name" value="Thioredoxin-like"/>
    <property type="match status" value="1"/>
</dbReference>
<gene>
    <name evidence="2" type="ORF">HPHI1048_LOCUS16132</name>
</gene>
<evidence type="ECO:0000313" key="2">
    <source>
        <dbReference type="EMBL" id="CAD8494479.1"/>
    </source>
</evidence>
<protein>
    <recommendedName>
        <fullName evidence="1">Thioredoxin domain-containing protein</fullName>
    </recommendedName>
</protein>